<gene>
    <name evidence="1" type="ORF">CKJ66_21600</name>
</gene>
<sequence length="103" mass="11075">MIDTVSGADWLDEIHRHYDRQMITPVYAAAEILLGQTDPEGMAAAINRRGCRVGDDVMATTTAADCADAVQELISLGFLAEVFSAPSPADDQAEEAVLELRLP</sequence>
<dbReference type="AlphaFoldDB" id="A0A2A2ZED9"/>
<protein>
    <submittedName>
        <fullName evidence="1">Uncharacterized protein</fullName>
    </submittedName>
</protein>
<dbReference type="GeneID" id="75271863"/>
<dbReference type="EMBL" id="NSFD01000051">
    <property type="protein sequence ID" value="PBA24798.1"/>
    <property type="molecule type" value="Genomic_DNA"/>
</dbReference>
<proteinExistence type="predicted"/>
<organism evidence="1 2">
    <name type="scientific">Mycobacterium avium</name>
    <dbReference type="NCBI Taxonomy" id="1764"/>
    <lineage>
        <taxon>Bacteria</taxon>
        <taxon>Bacillati</taxon>
        <taxon>Actinomycetota</taxon>
        <taxon>Actinomycetes</taxon>
        <taxon>Mycobacteriales</taxon>
        <taxon>Mycobacteriaceae</taxon>
        <taxon>Mycobacterium</taxon>
        <taxon>Mycobacterium avium complex (MAC)</taxon>
    </lineage>
</organism>
<comment type="caution">
    <text evidence="1">The sequence shown here is derived from an EMBL/GenBank/DDBJ whole genome shotgun (WGS) entry which is preliminary data.</text>
</comment>
<name>A0A2A2ZED9_MYCAV</name>
<reference evidence="1 2" key="1">
    <citation type="submission" date="2017-08" db="EMBL/GenBank/DDBJ databases">
        <title>Phylogenetic analysis of Mycobacterium avium complex whole genomes.</title>
        <authorList>
            <person name="Caverly L.J."/>
            <person name="Spilker T."/>
            <person name="Lipuma J."/>
        </authorList>
    </citation>
    <scope>NUCLEOTIDE SEQUENCE [LARGE SCALE GENOMIC DNA]</scope>
    <source>
        <strain evidence="1 2">FLAC0165</strain>
    </source>
</reference>
<evidence type="ECO:0000313" key="1">
    <source>
        <dbReference type="EMBL" id="PBA24798.1"/>
    </source>
</evidence>
<dbReference type="RefSeq" id="WP_033718408.1">
    <property type="nucleotide sequence ID" value="NZ_NSEY01000056.1"/>
</dbReference>
<accession>A0A2A2ZED9</accession>
<evidence type="ECO:0000313" key="2">
    <source>
        <dbReference type="Proteomes" id="UP000217768"/>
    </source>
</evidence>
<dbReference type="Proteomes" id="UP000217768">
    <property type="component" value="Unassembled WGS sequence"/>
</dbReference>